<feature type="transmembrane region" description="Helical" evidence="1">
    <location>
        <begin position="12"/>
        <end position="32"/>
    </location>
</feature>
<reference evidence="2 3" key="1">
    <citation type="submission" date="2020-08" db="EMBL/GenBank/DDBJ databases">
        <title>Genomic Encyclopedia of Type Strains, Phase IV (KMG-IV): sequencing the most valuable type-strain genomes for metagenomic binning, comparative biology and taxonomic classification.</title>
        <authorList>
            <person name="Goeker M."/>
        </authorList>
    </citation>
    <scope>NUCLEOTIDE SEQUENCE [LARGE SCALE GENOMIC DNA]</scope>
    <source>
        <strain evidence="2 3">DSM 27939</strain>
    </source>
</reference>
<comment type="caution">
    <text evidence="2">The sequence shown here is derived from an EMBL/GenBank/DDBJ whole genome shotgun (WGS) entry which is preliminary data.</text>
</comment>
<dbReference type="AlphaFoldDB" id="A0A7W8JRY0"/>
<evidence type="ECO:0000256" key="1">
    <source>
        <dbReference type="SAM" id="Phobius"/>
    </source>
</evidence>
<feature type="transmembrane region" description="Helical" evidence="1">
    <location>
        <begin position="65"/>
        <end position="90"/>
    </location>
</feature>
<gene>
    <name evidence="2" type="ORF">HNQ08_001177</name>
</gene>
<sequence length="140" mass="15023">MSNMLNEILGDLRGEIVGLVFGLLLTGGLWLLRKGKSWVSLQRTRQSDSNTEVAQRIASDTQRMLAFVGTILCVVLSSISLALGILSLWATFSGLIPSWTSVVGGLLLGAAYVGIDALFLLMKAAKEVAARERARLSAMN</sequence>
<name>A0A7W8JRY0_9DEIO</name>
<protein>
    <submittedName>
        <fullName evidence="2">Uncharacterized protein</fullName>
    </submittedName>
</protein>
<keyword evidence="1" id="KW-1133">Transmembrane helix</keyword>
<organism evidence="2 3">
    <name type="scientific">Deinococcus humi</name>
    <dbReference type="NCBI Taxonomy" id="662880"/>
    <lineage>
        <taxon>Bacteria</taxon>
        <taxon>Thermotogati</taxon>
        <taxon>Deinococcota</taxon>
        <taxon>Deinococci</taxon>
        <taxon>Deinococcales</taxon>
        <taxon>Deinococcaceae</taxon>
        <taxon>Deinococcus</taxon>
    </lineage>
</organism>
<dbReference type="EMBL" id="JACHFL010000002">
    <property type="protein sequence ID" value="MBB5362092.1"/>
    <property type="molecule type" value="Genomic_DNA"/>
</dbReference>
<proteinExistence type="predicted"/>
<evidence type="ECO:0000313" key="3">
    <source>
        <dbReference type="Proteomes" id="UP000552709"/>
    </source>
</evidence>
<keyword evidence="1" id="KW-0812">Transmembrane</keyword>
<dbReference type="RefSeq" id="WP_184128323.1">
    <property type="nucleotide sequence ID" value="NZ_JACHFL010000002.1"/>
</dbReference>
<dbReference type="Proteomes" id="UP000552709">
    <property type="component" value="Unassembled WGS sequence"/>
</dbReference>
<accession>A0A7W8JRY0</accession>
<keyword evidence="1" id="KW-0472">Membrane</keyword>
<evidence type="ECO:0000313" key="2">
    <source>
        <dbReference type="EMBL" id="MBB5362092.1"/>
    </source>
</evidence>
<keyword evidence="3" id="KW-1185">Reference proteome</keyword>
<feature type="transmembrane region" description="Helical" evidence="1">
    <location>
        <begin position="102"/>
        <end position="121"/>
    </location>
</feature>